<dbReference type="InParanoid" id="A0A7J7CPM6"/>
<accession>A0A7J7CPM6</accession>
<reference evidence="1 2" key="1">
    <citation type="journal article" date="2020" name="Nat. Commun.">
        <title>Genome of Tripterygium wilfordii and identification of cytochrome P450 involved in triptolide biosynthesis.</title>
        <authorList>
            <person name="Tu L."/>
            <person name="Su P."/>
            <person name="Zhang Z."/>
            <person name="Gao L."/>
            <person name="Wang J."/>
            <person name="Hu T."/>
            <person name="Zhou J."/>
            <person name="Zhang Y."/>
            <person name="Zhao Y."/>
            <person name="Liu Y."/>
            <person name="Song Y."/>
            <person name="Tong Y."/>
            <person name="Lu Y."/>
            <person name="Yang J."/>
            <person name="Xu C."/>
            <person name="Jia M."/>
            <person name="Peters R.J."/>
            <person name="Huang L."/>
            <person name="Gao W."/>
        </authorList>
    </citation>
    <scope>NUCLEOTIDE SEQUENCE [LARGE SCALE GENOMIC DNA]</scope>
    <source>
        <strain evidence="2">cv. XIE 37</strain>
        <tissue evidence="1">Leaf</tissue>
    </source>
</reference>
<name>A0A7J7CPM6_TRIWF</name>
<protein>
    <submittedName>
        <fullName evidence="1">Uncharacterized protein</fullName>
    </submittedName>
</protein>
<dbReference type="EMBL" id="JAAARO010000014">
    <property type="protein sequence ID" value="KAF5736037.1"/>
    <property type="molecule type" value="Genomic_DNA"/>
</dbReference>
<sequence length="50" mass="5884">MEERVADLDSMVALEMQVHRRYAMWIHGVVDVFLITEEVLVDADLRHVNM</sequence>
<proteinExistence type="predicted"/>
<dbReference type="Proteomes" id="UP000593562">
    <property type="component" value="Unassembled WGS sequence"/>
</dbReference>
<keyword evidence="2" id="KW-1185">Reference proteome</keyword>
<evidence type="ECO:0000313" key="2">
    <source>
        <dbReference type="Proteomes" id="UP000593562"/>
    </source>
</evidence>
<organism evidence="1 2">
    <name type="scientific">Tripterygium wilfordii</name>
    <name type="common">Thunder God vine</name>
    <dbReference type="NCBI Taxonomy" id="458696"/>
    <lineage>
        <taxon>Eukaryota</taxon>
        <taxon>Viridiplantae</taxon>
        <taxon>Streptophyta</taxon>
        <taxon>Embryophyta</taxon>
        <taxon>Tracheophyta</taxon>
        <taxon>Spermatophyta</taxon>
        <taxon>Magnoliopsida</taxon>
        <taxon>eudicotyledons</taxon>
        <taxon>Gunneridae</taxon>
        <taxon>Pentapetalae</taxon>
        <taxon>rosids</taxon>
        <taxon>fabids</taxon>
        <taxon>Celastrales</taxon>
        <taxon>Celastraceae</taxon>
        <taxon>Tripterygium</taxon>
    </lineage>
</organism>
<dbReference type="AlphaFoldDB" id="A0A7J7CPM6"/>
<evidence type="ECO:0000313" key="1">
    <source>
        <dbReference type="EMBL" id="KAF5736037.1"/>
    </source>
</evidence>
<comment type="caution">
    <text evidence="1">The sequence shown here is derived from an EMBL/GenBank/DDBJ whole genome shotgun (WGS) entry which is preliminary data.</text>
</comment>
<gene>
    <name evidence="1" type="ORF">HS088_TW14G00170</name>
</gene>